<gene>
    <name evidence="2" type="ORF">P5G61_00560</name>
</gene>
<reference evidence="2" key="1">
    <citation type="submission" date="2023-03" db="EMBL/GenBank/DDBJ databases">
        <title>MT1 and MT2 Draft Genomes of Novel Species.</title>
        <authorList>
            <person name="Venkateswaran K."/>
        </authorList>
    </citation>
    <scope>NUCLEOTIDE SEQUENCE</scope>
    <source>
        <strain evidence="2">F6_3S_P_1C</strain>
    </source>
</reference>
<name>A0ABT8J558_9BACL</name>
<keyword evidence="1" id="KW-0812">Transmembrane</keyword>
<evidence type="ECO:0000313" key="3">
    <source>
        <dbReference type="Proteomes" id="UP001174205"/>
    </source>
</evidence>
<dbReference type="Proteomes" id="UP001174205">
    <property type="component" value="Unassembled WGS sequence"/>
</dbReference>
<dbReference type="RefSeq" id="WP_301243334.1">
    <property type="nucleotide sequence ID" value="NZ_JAROCD010000001.1"/>
</dbReference>
<feature type="transmembrane region" description="Helical" evidence="1">
    <location>
        <begin position="21"/>
        <end position="43"/>
    </location>
</feature>
<dbReference type="EMBL" id="JAROCD010000001">
    <property type="protein sequence ID" value="MDN4599702.1"/>
    <property type="molecule type" value="Genomic_DNA"/>
</dbReference>
<proteinExistence type="predicted"/>
<sequence>MKNGDGDDDERKHKCGPERSWVLIIMQGLLGIGAIIGGGVLIIDPSGSLVGMPPSLLEHSPFGSFLIPGIILLLVLGVVPMIIAIALIRHTHWGIGEKLNLFPNQYWGWTFSLYTGFALIIWIMVQVYWLQHVSVIHLVYFAWGVGIQIVTLLPGIQRRYKADCSS</sequence>
<evidence type="ECO:0000313" key="2">
    <source>
        <dbReference type="EMBL" id="MDN4599702.1"/>
    </source>
</evidence>
<feature type="transmembrane region" description="Helical" evidence="1">
    <location>
        <begin position="109"/>
        <end position="129"/>
    </location>
</feature>
<protein>
    <submittedName>
        <fullName evidence="2">Uncharacterized protein</fullName>
    </submittedName>
</protein>
<comment type="caution">
    <text evidence="2">The sequence shown here is derived from an EMBL/GenBank/DDBJ whole genome shotgun (WGS) entry which is preliminary data.</text>
</comment>
<feature type="transmembrane region" description="Helical" evidence="1">
    <location>
        <begin position="63"/>
        <end position="88"/>
    </location>
</feature>
<keyword evidence="1" id="KW-0472">Membrane</keyword>
<feature type="transmembrane region" description="Helical" evidence="1">
    <location>
        <begin position="135"/>
        <end position="156"/>
    </location>
</feature>
<organism evidence="2 3">
    <name type="scientific">Paenibacillus vandeheii</name>
    <dbReference type="NCBI Taxonomy" id="3035917"/>
    <lineage>
        <taxon>Bacteria</taxon>
        <taxon>Bacillati</taxon>
        <taxon>Bacillota</taxon>
        <taxon>Bacilli</taxon>
        <taxon>Bacillales</taxon>
        <taxon>Paenibacillaceae</taxon>
        <taxon>Paenibacillus</taxon>
    </lineage>
</organism>
<evidence type="ECO:0000256" key="1">
    <source>
        <dbReference type="SAM" id="Phobius"/>
    </source>
</evidence>
<keyword evidence="1" id="KW-1133">Transmembrane helix</keyword>
<keyword evidence="3" id="KW-1185">Reference proteome</keyword>
<accession>A0ABT8J558</accession>